<dbReference type="InterPro" id="IPR018513">
    <property type="entry name" value="Cell_synthase_bac"/>
</dbReference>
<feature type="signal peptide" evidence="15">
    <location>
        <begin position="1"/>
        <end position="25"/>
    </location>
</feature>
<dbReference type="AlphaFoldDB" id="A0A6M2BNF4"/>
<evidence type="ECO:0000256" key="5">
    <source>
        <dbReference type="ARBA" id="ARBA00011437"/>
    </source>
</evidence>
<evidence type="ECO:0000256" key="8">
    <source>
        <dbReference type="ARBA" id="ARBA00022519"/>
    </source>
</evidence>
<keyword evidence="11 15" id="KW-0135">Cellulose biosynthesis</keyword>
<dbReference type="PANTHER" id="PTHR39083">
    <property type="entry name" value="CYCLIC DI-GMP-BINDING PROTEIN"/>
    <property type="match status" value="1"/>
</dbReference>
<evidence type="ECO:0000256" key="14">
    <source>
        <dbReference type="ARBA" id="ARBA00033444"/>
    </source>
</evidence>
<dbReference type="EMBL" id="JAAMOW010000001">
    <property type="protein sequence ID" value="NGY03751.1"/>
    <property type="molecule type" value="Genomic_DNA"/>
</dbReference>
<evidence type="ECO:0000256" key="7">
    <source>
        <dbReference type="ARBA" id="ARBA00022475"/>
    </source>
</evidence>
<evidence type="ECO:0000256" key="12">
    <source>
        <dbReference type="ARBA" id="ARBA00022989"/>
    </source>
</evidence>
<keyword evidence="17" id="KW-1185">Reference proteome</keyword>
<dbReference type="Proteomes" id="UP000472676">
    <property type="component" value="Unassembled WGS sequence"/>
</dbReference>
<keyword evidence="13 15" id="KW-0472">Membrane</keyword>
<name>A0A6M2BNF4_9GAMM</name>
<evidence type="ECO:0000313" key="17">
    <source>
        <dbReference type="Proteomes" id="UP000472676"/>
    </source>
</evidence>
<feature type="chain" id="PRO_5027163881" description="Cyclic di-GMP-binding protein" evidence="15">
    <location>
        <begin position="26"/>
        <end position="747"/>
    </location>
</feature>
<sequence>MRAHHIMSRLLTGIAAMLIAASAAAASDVSSAADSAGVGTDRASQQSARTLSFEDLGMIYSLKLRTVFGQASIPLNLRADQIVTAATLDLHYAHSPSLRFDLSHLSVYINDQLLRTMPLSAETASGTSVRIPIDPRLLLPHNQIRFELVAHYAKPNECEDPAHTTLWADIDNDSKIELSLSPLPGAPSLERLPAPMFDAGDERHLRLPFVFNGAPSPETVKAAGIVAAWFGAQADYRGADFPVSFGALPGGHAVVFISGGNPPPGFERFAGLRTPTVAVVDNPTAPGSQLLVFAAADADGLVQAAQALALGHLSLQGAQAEISSLQLPPPRAPWSSSRWIDPSKPFQLALGATGPLSVTGLVPGPVSFEFSLPPDFYPLSEDSVHARIKYRAAPISAVNSSLNILLNDQFAGGVALNHGDDHRVKKVDDSSTLDVTLPTEALRAHNRLDAQYHFRRDTNTVCEDFDSSSLQGSIDPASTLEMHHYAYFSEMPALEKFADGGFPYSRLSDLADTAIVLPTTPGESDVSAALIALGHIGRWTRDAASRVEVTTLDAMDNVKDRDLLVIGRLDRLTLPDDWTDRMPLRLSGDQLELAPIGWLTALNERYLFDRDVDSARSHASRVIVDAGQNFAALMGFESPLASQRSVIMITAGRGGDVRDAALALTDPGTAQFVRGGLTLVRADKVSGYDFGGHYEVGHLPWWFELKRWLARHPYLLWPIALLLAILLGTLLNVALRRKARARLKTKG</sequence>
<evidence type="ECO:0000256" key="9">
    <source>
        <dbReference type="ARBA" id="ARBA00022636"/>
    </source>
</evidence>
<evidence type="ECO:0000256" key="10">
    <source>
        <dbReference type="ARBA" id="ARBA00022692"/>
    </source>
</evidence>
<keyword evidence="9 15" id="KW-0973">c-di-GMP</keyword>
<dbReference type="Pfam" id="PF03170">
    <property type="entry name" value="BcsB"/>
    <property type="match status" value="1"/>
</dbReference>
<keyword evidence="10 15" id="KW-0812">Transmembrane</keyword>
<gene>
    <name evidence="16" type="ORF">G7Y85_03165</name>
</gene>
<accession>A0A6M2BNF4</accession>
<evidence type="ECO:0000256" key="6">
    <source>
        <dbReference type="ARBA" id="ARBA00021844"/>
    </source>
</evidence>
<comment type="function">
    <text evidence="1 15">Binds the cellulose synthase activator, bis-(3'-5') cyclic diguanylic acid (c-di-GMP).</text>
</comment>
<comment type="similarity">
    <text evidence="4 15">Belongs to the AcsB/BcsB family.</text>
</comment>
<organism evidence="16 17">
    <name type="scientific">Solimonas terrae</name>
    <dbReference type="NCBI Taxonomy" id="1396819"/>
    <lineage>
        <taxon>Bacteria</taxon>
        <taxon>Pseudomonadati</taxon>
        <taxon>Pseudomonadota</taxon>
        <taxon>Gammaproteobacteria</taxon>
        <taxon>Nevskiales</taxon>
        <taxon>Nevskiaceae</taxon>
        <taxon>Solimonas</taxon>
    </lineage>
</organism>
<evidence type="ECO:0000256" key="1">
    <source>
        <dbReference type="ARBA" id="ARBA00002057"/>
    </source>
</evidence>
<evidence type="ECO:0000256" key="2">
    <source>
        <dbReference type="ARBA" id="ARBA00004377"/>
    </source>
</evidence>
<keyword evidence="15" id="KW-0732">Signal</keyword>
<evidence type="ECO:0000256" key="11">
    <source>
        <dbReference type="ARBA" id="ARBA00022916"/>
    </source>
</evidence>
<reference evidence="16 17" key="1">
    <citation type="journal article" date="2014" name="Int. J. Syst. Evol. Microbiol.">
        <title>Solimonas terrae sp. nov., isolated from soil.</title>
        <authorList>
            <person name="Kim S.J."/>
            <person name="Moon J.Y."/>
            <person name="Weon H.Y."/>
            <person name="Ahn J.H."/>
            <person name="Chen W.M."/>
            <person name="Kwon S.W."/>
        </authorList>
    </citation>
    <scope>NUCLEOTIDE SEQUENCE [LARGE SCALE GENOMIC DNA]</scope>
    <source>
        <strain evidence="16 17">KIS83-12</strain>
    </source>
</reference>
<proteinExistence type="inferred from homology"/>
<dbReference type="GO" id="GO:0005886">
    <property type="term" value="C:plasma membrane"/>
    <property type="evidence" value="ECO:0007669"/>
    <property type="project" value="UniProtKB-SubCell"/>
</dbReference>
<protein>
    <recommendedName>
        <fullName evidence="6 15">Cyclic di-GMP-binding protein</fullName>
    </recommendedName>
    <alternativeName>
        <fullName evidence="14 15">Cellulose synthase regulatory subunit</fullName>
    </alternativeName>
</protein>
<dbReference type="Gene3D" id="2.60.120.260">
    <property type="entry name" value="Galactose-binding domain-like"/>
    <property type="match status" value="2"/>
</dbReference>
<evidence type="ECO:0000256" key="4">
    <source>
        <dbReference type="ARBA" id="ARBA00010714"/>
    </source>
</evidence>
<evidence type="ECO:0000256" key="13">
    <source>
        <dbReference type="ARBA" id="ARBA00023136"/>
    </source>
</evidence>
<comment type="subunit">
    <text evidence="5 15">Tightly associated with the cellulose synthase catalytic subunit.</text>
</comment>
<keyword evidence="12 15" id="KW-1133">Transmembrane helix</keyword>
<dbReference type="PRINTS" id="PR01440">
    <property type="entry name" value="CELLSNTHASEB"/>
</dbReference>
<feature type="transmembrane region" description="Helical" evidence="15">
    <location>
        <begin position="714"/>
        <end position="735"/>
    </location>
</feature>
<dbReference type="PANTHER" id="PTHR39083:SF1">
    <property type="entry name" value="CYCLIC DI-GMP-BINDING PROTEIN"/>
    <property type="match status" value="1"/>
</dbReference>
<comment type="pathway">
    <text evidence="3 15">Glycan metabolism; bacterial cellulose biosynthesis.</text>
</comment>
<evidence type="ECO:0000313" key="16">
    <source>
        <dbReference type="EMBL" id="NGY03751.1"/>
    </source>
</evidence>
<dbReference type="InterPro" id="IPR003920">
    <property type="entry name" value="Cell_synth_B"/>
</dbReference>
<evidence type="ECO:0000256" key="3">
    <source>
        <dbReference type="ARBA" id="ARBA00005186"/>
    </source>
</evidence>
<comment type="subcellular location">
    <subcellularLocation>
        <location evidence="2">Cell inner membrane</location>
        <topology evidence="2">Single-pass membrane protein</topology>
    </subcellularLocation>
</comment>
<keyword evidence="8 15" id="KW-0997">Cell inner membrane</keyword>
<comment type="caution">
    <text evidence="16">The sequence shown here is derived from an EMBL/GenBank/DDBJ whole genome shotgun (WGS) entry which is preliminary data.</text>
</comment>
<dbReference type="GO" id="GO:0030244">
    <property type="term" value="P:cellulose biosynthetic process"/>
    <property type="evidence" value="ECO:0007669"/>
    <property type="project" value="UniProtKB-KW"/>
</dbReference>
<keyword evidence="7 15" id="KW-1003">Cell membrane</keyword>
<dbReference type="UniPathway" id="UPA00694"/>
<evidence type="ECO:0000256" key="15">
    <source>
        <dbReference type="RuleBase" id="RU365021"/>
    </source>
</evidence>
<dbReference type="GO" id="GO:0006011">
    <property type="term" value="P:UDP-alpha-D-glucose metabolic process"/>
    <property type="evidence" value="ECO:0007669"/>
    <property type="project" value="InterPro"/>
</dbReference>